<comment type="caution">
    <text evidence="2">The sequence shown here is derived from an EMBL/GenBank/DDBJ whole genome shotgun (WGS) entry which is preliminary data.</text>
</comment>
<feature type="region of interest" description="Disordered" evidence="1">
    <location>
        <begin position="37"/>
        <end position="70"/>
    </location>
</feature>
<evidence type="ECO:0000256" key="1">
    <source>
        <dbReference type="SAM" id="MobiDB-lite"/>
    </source>
</evidence>
<name>A0A8H3X0C2_GIGMA</name>
<keyword evidence="3" id="KW-1185">Reference proteome</keyword>
<dbReference type="AlphaFoldDB" id="A0A8H3X0C2"/>
<organism evidence="2 3">
    <name type="scientific">Gigaspora margarita</name>
    <dbReference type="NCBI Taxonomy" id="4874"/>
    <lineage>
        <taxon>Eukaryota</taxon>
        <taxon>Fungi</taxon>
        <taxon>Fungi incertae sedis</taxon>
        <taxon>Mucoromycota</taxon>
        <taxon>Glomeromycotina</taxon>
        <taxon>Glomeromycetes</taxon>
        <taxon>Diversisporales</taxon>
        <taxon>Gigasporaceae</taxon>
        <taxon>Gigaspora</taxon>
    </lineage>
</organism>
<evidence type="ECO:0000313" key="2">
    <source>
        <dbReference type="EMBL" id="KAF0391992.1"/>
    </source>
</evidence>
<protein>
    <submittedName>
        <fullName evidence="2">Uncharacterized protein</fullName>
    </submittedName>
</protein>
<dbReference type="EMBL" id="WTPW01002213">
    <property type="protein sequence ID" value="KAF0391992.1"/>
    <property type="molecule type" value="Genomic_DNA"/>
</dbReference>
<gene>
    <name evidence="2" type="ORF">F8M41_010703</name>
</gene>
<dbReference type="Proteomes" id="UP000439903">
    <property type="component" value="Unassembled WGS sequence"/>
</dbReference>
<sequence>MTTKPKVTTKDGSKVKEIGREKKMYLCENTDKTYHAEITNPKQLKRQELKSPTIAPKRRSPKTPHTMVPK</sequence>
<reference evidence="2 3" key="1">
    <citation type="journal article" date="2019" name="Environ. Microbiol.">
        <title>At the nexus of three kingdoms: the genome of the mycorrhizal fungus Gigaspora margarita provides insights into plant, endobacterial and fungal interactions.</title>
        <authorList>
            <person name="Venice F."/>
            <person name="Ghignone S."/>
            <person name="Salvioli di Fossalunga A."/>
            <person name="Amselem J."/>
            <person name="Novero M."/>
            <person name="Xianan X."/>
            <person name="Sedzielewska Toro K."/>
            <person name="Morin E."/>
            <person name="Lipzen A."/>
            <person name="Grigoriev I.V."/>
            <person name="Henrissat B."/>
            <person name="Martin F.M."/>
            <person name="Bonfante P."/>
        </authorList>
    </citation>
    <scope>NUCLEOTIDE SEQUENCE [LARGE SCALE GENOMIC DNA]</scope>
    <source>
        <strain evidence="2 3">BEG34</strain>
    </source>
</reference>
<proteinExistence type="predicted"/>
<accession>A0A8H3X0C2</accession>
<evidence type="ECO:0000313" key="3">
    <source>
        <dbReference type="Proteomes" id="UP000439903"/>
    </source>
</evidence>